<dbReference type="InterPro" id="IPR011257">
    <property type="entry name" value="DNA_glycosylase"/>
</dbReference>
<dbReference type="SMART" id="SM00478">
    <property type="entry name" value="ENDO3c"/>
    <property type="match status" value="1"/>
</dbReference>
<dbReference type="NCBIfam" id="NF010494">
    <property type="entry name" value="PRK13913.1"/>
    <property type="match status" value="1"/>
</dbReference>
<dbReference type="RefSeq" id="WP_104752487.1">
    <property type="nucleotide sequence ID" value="NZ_FZMF01000028.1"/>
</dbReference>
<dbReference type="InterPro" id="IPR023170">
    <property type="entry name" value="HhH_base_excis_C"/>
</dbReference>
<evidence type="ECO:0000256" key="1">
    <source>
        <dbReference type="ARBA" id="ARBA00022485"/>
    </source>
</evidence>
<keyword evidence="4" id="KW-0411">Iron-sulfur</keyword>
<sequence length="221" mass="25232">MLTSLEILRALKTLNLLKNAPPLWWPGAGSFEVVVGAILTQNTRFEQAHKSLENLKSASALNLHSLAHIDLDILESCIKPSGFHRQKARYITLLSQHILQDFNTFEIFQKEVSRTWLLVQKGIGFESADAILNYACLRPVMVVDRYTYQLLKSLGLDLPDYSSLQEFFMHGIEADRDQTLSLYNHQLDLASIYARFHGKIVACMRAKINLNSHLKGYHDLY</sequence>
<evidence type="ECO:0000313" key="6">
    <source>
        <dbReference type="EMBL" id="MFC3847723.1"/>
    </source>
</evidence>
<dbReference type="PANTHER" id="PTHR10359:SF19">
    <property type="entry name" value="DNA REPAIR GLYCOSYLASE MJ1434-RELATED"/>
    <property type="match status" value="1"/>
</dbReference>
<keyword evidence="3" id="KW-0408">Iron</keyword>
<feature type="domain" description="HhH-GPD" evidence="5">
    <location>
        <begin position="39"/>
        <end position="192"/>
    </location>
</feature>
<comment type="caution">
    <text evidence="6">The sequence shown here is derived from an EMBL/GenBank/DDBJ whole genome shotgun (WGS) entry which is preliminary data.</text>
</comment>
<evidence type="ECO:0000259" key="5">
    <source>
        <dbReference type="SMART" id="SM00478"/>
    </source>
</evidence>
<dbReference type="SUPFAM" id="SSF48150">
    <property type="entry name" value="DNA-glycosylase"/>
    <property type="match status" value="1"/>
</dbReference>
<protein>
    <submittedName>
        <fullName evidence="6">3-methyladenine DNA glycosylase</fullName>
    </submittedName>
</protein>
<name>A0ABV7ZIV9_9HELI</name>
<evidence type="ECO:0000256" key="2">
    <source>
        <dbReference type="ARBA" id="ARBA00022723"/>
    </source>
</evidence>
<keyword evidence="7" id="KW-1185">Reference proteome</keyword>
<dbReference type="Pfam" id="PF00730">
    <property type="entry name" value="HhH-GPD"/>
    <property type="match status" value="1"/>
</dbReference>
<reference evidence="7" key="1">
    <citation type="journal article" date="2019" name="Int. J. Syst. Evol. Microbiol.">
        <title>The Global Catalogue of Microorganisms (GCM) 10K type strain sequencing project: providing services to taxonomists for standard genome sequencing and annotation.</title>
        <authorList>
            <consortium name="The Broad Institute Genomics Platform"/>
            <consortium name="The Broad Institute Genome Sequencing Center for Infectious Disease"/>
            <person name="Wu L."/>
            <person name="Ma J."/>
        </authorList>
    </citation>
    <scope>NUCLEOTIDE SEQUENCE [LARGE SCALE GENOMIC DNA]</scope>
    <source>
        <strain evidence="7">CCUG 53816</strain>
    </source>
</reference>
<dbReference type="CDD" id="cd00056">
    <property type="entry name" value="ENDO3c"/>
    <property type="match status" value="1"/>
</dbReference>
<gene>
    <name evidence="6" type="ORF">ACFOPX_04145</name>
</gene>
<dbReference type="Gene3D" id="1.10.340.30">
    <property type="entry name" value="Hypothetical protein, domain 2"/>
    <property type="match status" value="1"/>
</dbReference>
<keyword evidence="1" id="KW-0004">4Fe-4S</keyword>
<proteinExistence type="predicted"/>
<dbReference type="InterPro" id="IPR003265">
    <property type="entry name" value="HhH-GPD_domain"/>
</dbReference>
<keyword evidence="2" id="KW-0479">Metal-binding</keyword>
<organism evidence="6 7">
    <name type="scientific">Helicobacter baculiformis</name>
    <dbReference type="NCBI Taxonomy" id="427351"/>
    <lineage>
        <taxon>Bacteria</taxon>
        <taxon>Pseudomonadati</taxon>
        <taxon>Campylobacterota</taxon>
        <taxon>Epsilonproteobacteria</taxon>
        <taxon>Campylobacterales</taxon>
        <taxon>Helicobacteraceae</taxon>
        <taxon>Helicobacter</taxon>
    </lineage>
</organism>
<evidence type="ECO:0000313" key="7">
    <source>
        <dbReference type="Proteomes" id="UP001595783"/>
    </source>
</evidence>
<accession>A0ABV7ZIV9</accession>
<dbReference type="EMBL" id="JBHRZO010000018">
    <property type="protein sequence ID" value="MFC3847723.1"/>
    <property type="molecule type" value="Genomic_DNA"/>
</dbReference>
<evidence type="ECO:0000256" key="4">
    <source>
        <dbReference type="ARBA" id="ARBA00023014"/>
    </source>
</evidence>
<dbReference type="PANTHER" id="PTHR10359">
    <property type="entry name" value="A/G-SPECIFIC ADENINE GLYCOSYLASE/ENDONUCLEASE III"/>
    <property type="match status" value="1"/>
</dbReference>
<evidence type="ECO:0000256" key="3">
    <source>
        <dbReference type="ARBA" id="ARBA00023004"/>
    </source>
</evidence>
<dbReference type="Gene3D" id="1.10.1670.10">
    <property type="entry name" value="Helix-hairpin-Helix base-excision DNA repair enzymes (C-terminal)"/>
    <property type="match status" value="1"/>
</dbReference>
<dbReference type="Proteomes" id="UP001595783">
    <property type="component" value="Unassembled WGS sequence"/>
</dbReference>